<keyword evidence="3" id="KW-1185">Reference proteome</keyword>
<gene>
    <name evidence="2" type="ORF">LTRI10_LOCUS34288</name>
</gene>
<protein>
    <submittedName>
        <fullName evidence="2">Uncharacterized protein</fullName>
    </submittedName>
</protein>
<sequence length="84" mass="9502">MQRELHWIPRPIFQLDSGLEHSVRQVGRLNDDHASPFHEQSPQAETLERSEEATSSSLRDDSMMEHEVPHGEALTQDGGSSESH</sequence>
<feature type="compositionally biased region" description="Basic and acidic residues" evidence="1">
    <location>
        <begin position="46"/>
        <end position="70"/>
    </location>
</feature>
<organism evidence="2 3">
    <name type="scientific">Linum trigynum</name>
    <dbReference type="NCBI Taxonomy" id="586398"/>
    <lineage>
        <taxon>Eukaryota</taxon>
        <taxon>Viridiplantae</taxon>
        <taxon>Streptophyta</taxon>
        <taxon>Embryophyta</taxon>
        <taxon>Tracheophyta</taxon>
        <taxon>Spermatophyta</taxon>
        <taxon>Magnoliopsida</taxon>
        <taxon>eudicotyledons</taxon>
        <taxon>Gunneridae</taxon>
        <taxon>Pentapetalae</taxon>
        <taxon>rosids</taxon>
        <taxon>fabids</taxon>
        <taxon>Malpighiales</taxon>
        <taxon>Linaceae</taxon>
        <taxon>Linum</taxon>
    </lineage>
</organism>
<feature type="compositionally biased region" description="Basic and acidic residues" evidence="1">
    <location>
        <begin position="26"/>
        <end position="36"/>
    </location>
</feature>
<evidence type="ECO:0000313" key="2">
    <source>
        <dbReference type="EMBL" id="CAL1393733.1"/>
    </source>
</evidence>
<feature type="region of interest" description="Disordered" evidence="1">
    <location>
        <begin position="26"/>
        <end position="84"/>
    </location>
</feature>
<name>A0AAV2F6Y7_9ROSI</name>
<dbReference type="Proteomes" id="UP001497516">
    <property type="component" value="Chromosome 6"/>
</dbReference>
<proteinExistence type="predicted"/>
<evidence type="ECO:0000313" key="3">
    <source>
        <dbReference type="Proteomes" id="UP001497516"/>
    </source>
</evidence>
<dbReference type="AlphaFoldDB" id="A0AAV2F6Y7"/>
<reference evidence="2 3" key="1">
    <citation type="submission" date="2024-04" db="EMBL/GenBank/DDBJ databases">
        <authorList>
            <person name="Fracassetti M."/>
        </authorList>
    </citation>
    <scope>NUCLEOTIDE SEQUENCE [LARGE SCALE GENOMIC DNA]</scope>
</reference>
<accession>A0AAV2F6Y7</accession>
<evidence type="ECO:0000256" key="1">
    <source>
        <dbReference type="SAM" id="MobiDB-lite"/>
    </source>
</evidence>
<dbReference type="EMBL" id="OZ034819">
    <property type="protein sequence ID" value="CAL1393733.1"/>
    <property type="molecule type" value="Genomic_DNA"/>
</dbReference>